<protein>
    <submittedName>
        <fullName evidence="1">Uncharacterized protein</fullName>
    </submittedName>
</protein>
<reference evidence="1 2" key="1">
    <citation type="journal article" date="2016" name="Nat. Commun.">
        <title>Thousands of microbial genomes shed light on interconnected biogeochemical processes in an aquifer system.</title>
        <authorList>
            <person name="Anantharaman K."/>
            <person name="Brown C.T."/>
            <person name="Hug L.A."/>
            <person name="Sharon I."/>
            <person name="Castelle C.J."/>
            <person name="Probst A.J."/>
            <person name="Thomas B.C."/>
            <person name="Singh A."/>
            <person name="Wilkins M.J."/>
            <person name="Karaoz U."/>
            <person name="Brodie E.L."/>
            <person name="Williams K.H."/>
            <person name="Hubbard S.S."/>
            <person name="Banfield J.F."/>
        </authorList>
    </citation>
    <scope>NUCLEOTIDE SEQUENCE [LARGE SCALE GENOMIC DNA]</scope>
</reference>
<dbReference type="Proteomes" id="UP000176629">
    <property type="component" value="Unassembled WGS sequence"/>
</dbReference>
<accession>A0A1F6XKR0</accession>
<proteinExistence type="predicted"/>
<evidence type="ECO:0000313" key="1">
    <source>
        <dbReference type="EMBL" id="OGI94745.1"/>
    </source>
</evidence>
<comment type="caution">
    <text evidence="1">The sequence shown here is derived from an EMBL/GenBank/DDBJ whole genome shotgun (WGS) entry which is preliminary data.</text>
</comment>
<dbReference type="AlphaFoldDB" id="A0A1F6XKR0"/>
<name>A0A1F6XKR0_9BACT</name>
<evidence type="ECO:0000313" key="2">
    <source>
        <dbReference type="Proteomes" id="UP000176629"/>
    </source>
</evidence>
<gene>
    <name evidence="1" type="ORF">A3A03_03575</name>
</gene>
<organism evidence="1 2">
    <name type="scientific">Candidatus Nomurabacteria bacterium RIFCSPLOWO2_01_FULL_40_18</name>
    <dbReference type="NCBI Taxonomy" id="1801773"/>
    <lineage>
        <taxon>Bacteria</taxon>
        <taxon>Candidatus Nomuraibacteriota</taxon>
    </lineage>
</organism>
<dbReference type="EMBL" id="MFUX01000012">
    <property type="protein sequence ID" value="OGI94745.1"/>
    <property type="molecule type" value="Genomic_DNA"/>
</dbReference>
<dbReference type="STRING" id="1801773.A3A03_03575"/>
<sequence length="115" mass="13289">MEKTKELIVPFILTGDSNRETISRMIAYILDTDEDLILQVLRSSDRNAFMGSGIIKDVSDTLKRKKILENAPWLKLLEDKIIALTLFTASTDIEMDFKKGKQEFLDTFVKYLKKK</sequence>